<dbReference type="Pfam" id="PF01920">
    <property type="entry name" value="Prefoldin_2"/>
    <property type="match status" value="1"/>
</dbReference>
<dbReference type="InterPro" id="IPR009053">
    <property type="entry name" value="Prefoldin"/>
</dbReference>
<name>A0A1E5RB97_9ASCO</name>
<dbReference type="InParanoid" id="A0A1E5RB97"/>
<dbReference type="CDD" id="cd23161">
    <property type="entry name" value="Prefoldin_6"/>
    <property type="match status" value="1"/>
</dbReference>
<organism evidence="4 5">
    <name type="scientific">Hanseniaspora osmophila</name>
    <dbReference type="NCBI Taxonomy" id="56408"/>
    <lineage>
        <taxon>Eukaryota</taxon>
        <taxon>Fungi</taxon>
        <taxon>Dikarya</taxon>
        <taxon>Ascomycota</taxon>
        <taxon>Saccharomycotina</taxon>
        <taxon>Saccharomycetes</taxon>
        <taxon>Saccharomycodales</taxon>
        <taxon>Saccharomycodaceae</taxon>
        <taxon>Hanseniaspora</taxon>
    </lineage>
</organism>
<dbReference type="GO" id="GO:0005737">
    <property type="term" value="C:cytoplasm"/>
    <property type="evidence" value="ECO:0007669"/>
    <property type="project" value="TreeGrafter"/>
</dbReference>
<dbReference type="AlphaFoldDB" id="A0A1E5RB97"/>
<dbReference type="FunCoup" id="A0A1E5RB97">
    <property type="interactions" value="813"/>
</dbReference>
<sequence>MEKLEVLQTELQELVIARQKLETQFQENKIVQDEFKAIKGNNKPIYKLTGGVLLPVEYEEASVNVDKRLEFITTEIEKCEQNIKTKQTEMQKTKSEAIASKQ</sequence>
<dbReference type="STRING" id="56408.A0A1E5RB97"/>
<reference evidence="5" key="1">
    <citation type="journal article" date="2016" name="Genome Announc.">
        <title>Genome sequences of three species of Hanseniaspora isolated from spontaneous wine fermentations.</title>
        <authorList>
            <person name="Sternes P.R."/>
            <person name="Lee D."/>
            <person name="Kutyna D.R."/>
            <person name="Borneman A.R."/>
        </authorList>
    </citation>
    <scope>NUCLEOTIDE SEQUENCE [LARGE SCALE GENOMIC DNA]</scope>
    <source>
        <strain evidence="5">AWRI3579</strain>
    </source>
</reference>
<dbReference type="PANTHER" id="PTHR21431:SF0">
    <property type="entry name" value="PREFOLDIN SUBUNIT 6"/>
    <property type="match status" value="1"/>
</dbReference>
<dbReference type="EMBL" id="LPNM01000008">
    <property type="protein sequence ID" value="OEJ83843.1"/>
    <property type="molecule type" value="Genomic_DNA"/>
</dbReference>
<comment type="similarity">
    <text evidence="1">Belongs to the prefoldin subunit beta family.</text>
</comment>
<proteinExistence type="inferred from homology"/>
<evidence type="ECO:0000256" key="1">
    <source>
        <dbReference type="ARBA" id="ARBA00008045"/>
    </source>
</evidence>
<keyword evidence="5" id="KW-1185">Reference proteome</keyword>
<comment type="caution">
    <text evidence="4">The sequence shown here is derived from an EMBL/GenBank/DDBJ whole genome shotgun (WGS) entry which is preliminary data.</text>
</comment>
<protein>
    <submittedName>
        <fullName evidence="4">Prefoldin subunit 6</fullName>
    </submittedName>
</protein>
<dbReference type="OrthoDB" id="3972598at2759"/>
<dbReference type="GO" id="GO:0051131">
    <property type="term" value="P:chaperone-mediated protein complex assembly"/>
    <property type="evidence" value="ECO:0007669"/>
    <property type="project" value="TreeGrafter"/>
</dbReference>
<feature type="coiled-coil region" evidence="3">
    <location>
        <begin position="69"/>
        <end position="96"/>
    </location>
</feature>
<evidence type="ECO:0000256" key="2">
    <source>
        <dbReference type="ARBA" id="ARBA00023186"/>
    </source>
</evidence>
<keyword evidence="2" id="KW-0143">Chaperone</keyword>
<dbReference type="Proteomes" id="UP000095728">
    <property type="component" value="Unassembled WGS sequence"/>
</dbReference>
<dbReference type="GO" id="GO:0051082">
    <property type="term" value="F:unfolded protein binding"/>
    <property type="evidence" value="ECO:0007669"/>
    <property type="project" value="InterPro"/>
</dbReference>
<evidence type="ECO:0000313" key="5">
    <source>
        <dbReference type="Proteomes" id="UP000095728"/>
    </source>
</evidence>
<accession>A0A1E5RB97</accession>
<gene>
    <name evidence="4" type="ORF">AWRI3579_g2957</name>
</gene>
<evidence type="ECO:0000256" key="3">
    <source>
        <dbReference type="SAM" id="Coils"/>
    </source>
</evidence>
<dbReference type="GO" id="GO:0006457">
    <property type="term" value="P:protein folding"/>
    <property type="evidence" value="ECO:0007669"/>
    <property type="project" value="InterPro"/>
</dbReference>
<dbReference type="SUPFAM" id="SSF46579">
    <property type="entry name" value="Prefoldin"/>
    <property type="match status" value="1"/>
</dbReference>
<dbReference type="Gene3D" id="1.10.287.370">
    <property type="match status" value="1"/>
</dbReference>
<evidence type="ECO:0000313" key="4">
    <source>
        <dbReference type="EMBL" id="OEJ83843.1"/>
    </source>
</evidence>
<dbReference type="GO" id="GO:0051087">
    <property type="term" value="F:protein-folding chaperone binding"/>
    <property type="evidence" value="ECO:0007669"/>
    <property type="project" value="TreeGrafter"/>
</dbReference>
<keyword evidence="3" id="KW-0175">Coiled coil</keyword>
<dbReference type="InterPro" id="IPR002777">
    <property type="entry name" value="PFD_beta-like"/>
</dbReference>
<dbReference type="GO" id="GO:0016272">
    <property type="term" value="C:prefoldin complex"/>
    <property type="evidence" value="ECO:0007669"/>
    <property type="project" value="InterPro"/>
</dbReference>
<dbReference type="PANTHER" id="PTHR21431">
    <property type="entry name" value="PREFOLDIN SUBUNIT 6"/>
    <property type="match status" value="1"/>
</dbReference>